<evidence type="ECO:0000256" key="5">
    <source>
        <dbReference type="SAM" id="Phobius"/>
    </source>
</evidence>
<feature type="transmembrane region" description="Helical" evidence="5">
    <location>
        <begin position="129"/>
        <end position="148"/>
    </location>
</feature>
<feature type="domain" description="STAS" evidence="6">
    <location>
        <begin position="492"/>
        <end position="656"/>
    </location>
</feature>
<evidence type="ECO:0000256" key="1">
    <source>
        <dbReference type="ARBA" id="ARBA00004141"/>
    </source>
</evidence>
<keyword evidence="2 5" id="KW-0812">Transmembrane</keyword>
<protein>
    <submittedName>
        <fullName evidence="7">Sulfate transporter 4.1</fullName>
    </submittedName>
</protein>
<dbReference type="STRING" id="1095630.A0A2J6TAN1"/>
<accession>A0A2J6TAN1</accession>
<evidence type="ECO:0000256" key="3">
    <source>
        <dbReference type="ARBA" id="ARBA00022989"/>
    </source>
</evidence>
<gene>
    <name evidence="7" type="ORF">K444DRAFT_529356</name>
</gene>
<dbReference type="NCBIfam" id="TIGR00815">
    <property type="entry name" value="sulP"/>
    <property type="match status" value="1"/>
</dbReference>
<dbReference type="GO" id="GO:0055085">
    <property type="term" value="P:transmembrane transport"/>
    <property type="evidence" value="ECO:0007669"/>
    <property type="project" value="InterPro"/>
</dbReference>
<dbReference type="PROSITE" id="PS50801">
    <property type="entry name" value="STAS"/>
    <property type="match status" value="1"/>
</dbReference>
<dbReference type="GeneID" id="36582880"/>
<dbReference type="InParanoid" id="A0A2J6TAN1"/>
<dbReference type="PANTHER" id="PTHR11814">
    <property type="entry name" value="SULFATE TRANSPORTER"/>
    <property type="match status" value="1"/>
</dbReference>
<evidence type="ECO:0000256" key="2">
    <source>
        <dbReference type="ARBA" id="ARBA00022692"/>
    </source>
</evidence>
<keyword evidence="4 5" id="KW-0472">Membrane</keyword>
<dbReference type="GO" id="GO:0016020">
    <property type="term" value="C:membrane"/>
    <property type="evidence" value="ECO:0007669"/>
    <property type="project" value="UniProtKB-SubCell"/>
</dbReference>
<dbReference type="InterPro" id="IPR001902">
    <property type="entry name" value="SLC26A/SulP_fam"/>
</dbReference>
<feature type="transmembrane region" description="Helical" evidence="5">
    <location>
        <begin position="296"/>
        <end position="314"/>
    </location>
</feature>
<dbReference type="InterPro" id="IPR002645">
    <property type="entry name" value="STAS_dom"/>
</dbReference>
<feature type="transmembrane region" description="Helical" evidence="5">
    <location>
        <begin position="369"/>
        <end position="392"/>
    </location>
</feature>
<feature type="transmembrane region" description="Helical" evidence="5">
    <location>
        <begin position="334"/>
        <end position="354"/>
    </location>
</feature>
<dbReference type="EMBL" id="KZ613803">
    <property type="protein sequence ID" value="PMD60043.1"/>
    <property type="molecule type" value="Genomic_DNA"/>
</dbReference>
<feature type="transmembrane region" description="Helical" evidence="5">
    <location>
        <begin position="399"/>
        <end position="419"/>
    </location>
</feature>
<comment type="subcellular location">
    <subcellularLocation>
        <location evidence="1">Membrane</location>
        <topology evidence="1">Multi-pass membrane protein</topology>
    </subcellularLocation>
</comment>
<dbReference type="CDD" id="cd07042">
    <property type="entry name" value="STAS_SulP_like_sulfate_transporter"/>
    <property type="match status" value="1"/>
</dbReference>
<feature type="transmembrane region" description="Helical" evidence="5">
    <location>
        <begin position="431"/>
        <end position="455"/>
    </location>
</feature>
<proteinExistence type="predicted"/>
<dbReference type="Proteomes" id="UP000235371">
    <property type="component" value="Unassembled WGS sequence"/>
</dbReference>
<evidence type="ECO:0000259" key="6">
    <source>
        <dbReference type="PROSITE" id="PS50801"/>
    </source>
</evidence>
<dbReference type="InterPro" id="IPR011547">
    <property type="entry name" value="SLC26A/SulP_dom"/>
</dbReference>
<reference evidence="7 8" key="1">
    <citation type="submission" date="2016-04" db="EMBL/GenBank/DDBJ databases">
        <title>A degradative enzymes factory behind the ericoid mycorrhizal symbiosis.</title>
        <authorList>
            <consortium name="DOE Joint Genome Institute"/>
            <person name="Martino E."/>
            <person name="Morin E."/>
            <person name="Grelet G."/>
            <person name="Kuo A."/>
            <person name="Kohler A."/>
            <person name="Daghino S."/>
            <person name="Barry K."/>
            <person name="Choi C."/>
            <person name="Cichocki N."/>
            <person name="Clum A."/>
            <person name="Copeland A."/>
            <person name="Hainaut M."/>
            <person name="Haridas S."/>
            <person name="Labutti K."/>
            <person name="Lindquist E."/>
            <person name="Lipzen A."/>
            <person name="Khouja H.-R."/>
            <person name="Murat C."/>
            <person name="Ohm R."/>
            <person name="Olson A."/>
            <person name="Spatafora J."/>
            <person name="Veneault-Fourrey C."/>
            <person name="Henrissat B."/>
            <person name="Grigoriev I."/>
            <person name="Martin F."/>
            <person name="Perotto S."/>
        </authorList>
    </citation>
    <scope>NUCLEOTIDE SEQUENCE [LARGE SCALE GENOMIC DNA]</scope>
    <source>
        <strain evidence="7 8">E</strain>
    </source>
</reference>
<keyword evidence="8" id="KW-1185">Reference proteome</keyword>
<evidence type="ECO:0000313" key="8">
    <source>
        <dbReference type="Proteomes" id="UP000235371"/>
    </source>
</evidence>
<evidence type="ECO:0000313" key="7">
    <source>
        <dbReference type="EMBL" id="PMD60043.1"/>
    </source>
</evidence>
<sequence length="677" mass="73263">MKLAFNLSQDENYRRIKGYLLDGTRALPGATGRYLIQKVPVVQWIGNYSPSWIINDLIAGLTVGVILVPQALAYAKIAGIPLQDGLLASWLPSGLYFIMGTSKDINTGPTSIIGLLTAQIIKEVSSEGFTPTAIAVAISFSVGIYCFIMGMLNLGFLLEFVSLPVLTGFISAAAITIILGQAPAIFGETGVGTGTANQIHDIFAKLPLTKPVTLAVGLGSMVLLVMLQVLGQRLGKKNKAVWIISIGRNALIIILFTITSFFLNRNLKTPLFDLTGKIPSGLIPPKTPDLALVKRVFAPSVAVFLAASLEHIAIAKSFGRKNHYTISANQELTFLGVANLANSFFGGMAVGGAASRTAVSSESGVKSPLSGIVTSAAVLASIYFLTNALFWIPKATLSAVIIVAVWQIVVSPSVFISFWKTSFTDFVASQIAFWVTLFVSAEFGIESATAFMVAVSVLQTVFSKGTTVTSKNFTEVYPQLEGGYGRQHVQMGTQIVRFDYPIIFVNASRAKESILDAVQTWNLGAPPPFSDSASGNPDRLWNELGAKRVKFLRQKARIQPRDEEYLPQIRAVVLDFQGVRYVDATGIEALKAMKTELRTYAGEGVGIRFVGLRKLLVGKFERAGWSFIDQEEVGGSAEIGNRVVLYQRLNEAIYAHGNVYDHDSHKKGAKVELEHTH</sequence>
<evidence type="ECO:0000256" key="4">
    <source>
        <dbReference type="ARBA" id="ARBA00023136"/>
    </source>
</evidence>
<dbReference type="Pfam" id="PF00916">
    <property type="entry name" value="Sulfate_transp"/>
    <property type="match status" value="1"/>
</dbReference>
<dbReference type="Gene3D" id="3.30.750.24">
    <property type="entry name" value="STAS domain"/>
    <property type="match status" value="1"/>
</dbReference>
<dbReference type="RefSeq" id="XP_024736947.1">
    <property type="nucleotide sequence ID" value="XM_024874800.1"/>
</dbReference>
<dbReference type="AlphaFoldDB" id="A0A2J6TAN1"/>
<dbReference type="SUPFAM" id="SSF52091">
    <property type="entry name" value="SpoIIaa-like"/>
    <property type="match status" value="1"/>
</dbReference>
<feature type="transmembrane region" description="Helical" evidence="5">
    <location>
        <begin position="212"/>
        <end position="230"/>
    </location>
</feature>
<name>A0A2J6TAN1_9HELO</name>
<organism evidence="7 8">
    <name type="scientific">Hyaloscypha bicolor E</name>
    <dbReference type="NCBI Taxonomy" id="1095630"/>
    <lineage>
        <taxon>Eukaryota</taxon>
        <taxon>Fungi</taxon>
        <taxon>Dikarya</taxon>
        <taxon>Ascomycota</taxon>
        <taxon>Pezizomycotina</taxon>
        <taxon>Leotiomycetes</taxon>
        <taxon>Helotiales</taxon>
        <taxon>Hyaloscyphaceae</taxon>
        <taxon>Hyaloscypha</taxon>
        <taxon>Hyaloscypha bicolor</taxon>
    </lineage>
</organism>
<dbReference type="OrthoDB" id="288203at2759"/>
<feature type="transmembrane region" description="Helical" evidence="5">
    <location>
        <begin position="242"/>
        <end position="263"/>
    </location>
</feature>
<keyword evidence="3 5" id="KW-1133">Transmembrane helix</keyword>
<dbReference type="Pfam" id="PF01740">
    <property type="entry name" value="STAS"/>
    <property type="match status" value="1"/>
</dbReference>
<dbReference type="InterPro" id="IPR036513">
    <property type="entry name" value="STAS_dom_sf"/>
</dbReference>
<feature type="transmembrane region" description="Helical" evidence="5">
    <location>
        <begin position="160"/>
        <end position="179"/>
    </location>
</feature>